<dbReference type="RefSeq" id="WP_370565792.1">
    <property type="nucleotide sequence ID" value="NZ_JBFWIB010000027.1"/>
</dbReference>
<keyword evidence="4" id="KW-1185">Reference proteome</keyword>
<comment type="caution">
    <text evidence="3">The sequence shown here is derived from an EMBL/GenBank/DDBJ whole genome shotgun (WGS) entry which is preliminary data.</text>
</comment>
<evidence type="ECO:0000313" key="3">
    <source>
        <dbReference type="EMBL" id="MEZ0476715.1"/>
    </source>
</evidence>
<evidence type="ECO:0000313" key="4">
    <source>
        <dbReference type="Proteomes" id="UP001566331"/>
    </source>
</evidence>
<accession>A0ABV4HVE2</accession>
<keyword evidence="1" id="KW-0175">Coiled coil</keyword>
<reference evidence="3 4" key="1">
    <citation type="submission" date="2024-07" db="EMBL/GenBank/DDBJ databases">
        <title>Luteimonas salilacus sp. nov., isolated from the shore soil of Salt Lake in Tibet of China.</title>
        <authorList>
            <person name="Zhang X."/>
            <person name="Li A."/>
        </authorList>
    </citation>
    <scope>NUCLEOTIDE SEQUENCE [LARGE SCALE GENOMIC DNA]</scope>
    <source>
        <strain evidence="3 4">B3-2-R+30</strain>
    </source>
</reference>
<protein>
    <recommendedName>
        <fullName evidence="5">Type III secretion protein</fullName>
    </recommendedName>
</protein>
<dbReference type="Gene3D" id="1.10.287.1700">
    <property type="match status" value="1"/>
</dbReference>
<dbReference type="Pfam" id="PF16789">
    <property type="entry name" value="YscO-like"/>
    <property type="match status" value="1"/>
</dbReference>
<dbReference type="InterPro" id="IPR031869">
    <property type="entry name" value="YscO-like"/>
</dbReference>
<dbReference type="InterPro" id="IPR053716">
    <property type="entry name" value="Flag_assembly_chemotaxis_eff"/>
</dbReference>
<dbReference type="EMBL" id="JBFWIC010000047">
    <property type="protein sequence ID" value="MEZ0476715.1"/>
    <property type="molecule type" value="Genomic_DNA"/>
</dbReference>
<organism evidence="3 4">
    <name type="scientific">Luteimonas salinilitoris</name>
    <dbReference type="NCBI Taxonomy" id="3237697"/>
    <lineage>
        <taxon>Bacteria</taxon>
        <taxon>Pseudomonadati</taxon>
        <taxon>Pseudomonadota</taxon>
        <taxon>Gammaproteobacteria</taxon>
        <taxon>Lysobacterales</taxon>
        <taxon>Lysobacteraceae</taxon>
        <taxon>Luteimonas</taxon>
    </lineage>
</organism>
<dbReference type="Proteomes" id="UP001566331">
    <property type="component" value="Unassembled WGS sequence"/>
</dbReference>
<evidence type="ECO:0000256" key="1">
    <source>
        <dbReference type="SAM" id="Coils"/>
    </source>
</evidence>
<evidence type="ECO:0008006" key="5">
    <source>
        <dbReference type="Google" id="ProtNLM"/>
    </source>
</evidence>
<evidence type="ECO:0000256" key="2">
    <source>
        <dbReference type="SAM" id="MobiDB-lite"/>
    </source>
</evidence>
<feature type="coiled-coil region" evidence="1">
    <location>
        <begin position="80"/>
        <end position="128"/>
    </location>
</feature>
<feature type="region of interest" description="Disordered" evidence="2">
    <location>
        <begin position="143"/>
        <end position="162"/>
    </location>
</feature>
<proteinExistence type="predicted"/>
<gene>
    <name evidence="3" type="ORF">AB6713_19195</name>
</gene>
<name>A0ABV4HVE2_9GAMM</name>
<sequence length="162" mass="18623">MKRYPLQTLIKLRAHRTELARKVVLDKQQQARACREACARIEGEIEALRQERSGHRMRLLDPPPPGGHWPLVLEQREAHIDLLGEQVQAACQRLQQAQQQLQAAERALEEAKQAFFRAKAREDALEKRKGVWRDEQVALEMRKEEDAAADLSPARRLTPGQP</sequence>